<protein>
    <submittedName>
        <fullName evidence="1">Uncharacterized protein</fullName>
    </submittedName>
</protein>
<dbReference type="GeneID" id="70219670"/>
<keyword evidence="2" id="KW-1185">Reference proteome</keyword>
<proteinExistence type="predicted"/>
<dbReference type="OrthoDB" id="5105207at2759"/>
<organism evidence="1 2">
    <name type="scientific">Fusarium redolens</name>
    <dbReference type="NCBI Taxonomy" id="48865"/>
    <lineage>
        <taxon>Eukaryota</taxon>
        <taxon>Fungi</taxon>
        <taxon>Dikarya</taxon>
        <taxon>Ascomycota</taxon>
        <taxon>Pezizomycotina</taxon>
        <taxon>Sordariomycetes</taxon>
        <taxon>Hypocreomycetidae</taxon>
        <taxon>Hypocreales</taxon>
        <taxon>Nectriaceae</taxon>
        <taxon>Fusarium</taxon>
        <taxon>Fusarium redolens species complex</taxon>
    </lineage>
</organism>
<dbReference type="Proteomes" id="UP000720189">
    <property type="component" value="Unassembled WGS sequence"/>
</dbReference>
<name>A0A9P9KNK7_FUSRE</name>
<accession>A0A9P9KNK7</accession>
<dbReference type="AlphaFoldDB" id="A0A9P9KNK7"/>
<dbReference type="EMBL" id="JAGMUX010000003">
    <property type="protein sequence ID" value="KAH7265620.1"/>
    <property type="molecule type" value="Genomic_DNA"/>
</dbReference>
<reference evidence="1" key="1">
    <citation type="journal article" date="2021" name="Nat. Commun.">
        <title>Genetic determinants of endophytism in the Arabidopsis root mycobiome.</title>
        <authorList>
            <person name="Mesny F."/>
            <person name="Miyauchi S."/>
            <person name="Thiergart T."/>
            <person name="Pickel B."/>
            <person name="Atanasova L."/>
            <person name="Karlsson M."/>
            <person name="Huettel B."/>
            <person name="Barry K.W."/>
            <person name="Haridas S."/>
            <person name="Chen C."/>
            <person name="Bauer D."/>
            <person name="Andreopoulos W."/>
            <person name="Pangilinan J."/>
            <person name="LaButti K."/>
            <person name="Riley R."/>
            <person name="Lipzen A."/>
            <person name="Clum A."/>
            <person name="Drula E."/>
            <person name="Henrissat B."/>
            <person name="Kohler A."/>
            <person name="Grigoriev I.V."/>
            <person name="Martin F.M."/>
            <person name="Hacquard S."/>
        </authorList>
    </citation>
    <scope>NUCLEOTIDE SEQUENCE</scope>
    <source>
        <strain evidence="1">MPI-CAGE-AT-0023</strain>
    </source>
</reference>
<comment type="caution">
    <text evidence="1">The sequence shown here is derived from an EMBL/GenBank/DDBJ whole genome shotgun (WGS) entry which is preliminary data.</text>
</comment>
<dbReference type="RefSeq" id="XP_046054355.1">
    <property type="nucleotide sequence ID" value="XM_046189716.1"/>
</dbReference>
<evidence type="ECO:0000313" key="2">
    <source>
        <dbReference type="Proteomes" id="UP000720189"/>
    </source>
</evidence>
<sequence>MLDRRDVLDPRVVCKASDPNNQAFKKHQADGSAFCSTYIQSTTSTAVTPIARTTSFKSKVTTITLIGVTTVRTTTFLVTVTTTTKTDLTTVTQTSTALVTDVTTKTLTNTATNRVTNTKSVQVAVTDVEQITQRITKGVTTTVTVDVDTTVTTDVTDASTVDVLTTISATFSTFVTTNSYGRRSIVTLLVMETATIGVEDLVNPSKVLASVYAGTFAPAIRKPPASDSTLTSASARAQLLTSILGLLWLRQMLQLLGHGVEVSMATSVIKPDAVTVTSGTTTVGGS</sequence>
<gene>
    <name evidence="1" type="ORF">BKA55DRAFT_535544</name>
</gene>
<evidence type="ECO:0000313" key="1">
    <source>
        <dbReference type="EMBL" id="KAH7265620.1"/>
    </source>
</evidence>